<dbReference type="PRINTS" id="PR00040">
    <property type="entry name" value="HTHMERR"/>
</dbReference>
<evidence type="ECO:0000259" key="6">
    <source>
        <dbReference type="PROSITE" id="PS50937"/>
    </source>
</evidence>
<dbReference type="InterPro" id="IPR000551">
    <property type="entry name" value="MerR-type_HTH_dom"/>
</dbReference>
<evidence type="ECO:0000256" key="4">
    <source>
        <dbReference type="ARBA" id="ARBA00023163"/>
    </source>
</evidence>
<comment type="caution">
    <text evidence="7">The sequence shown here is derived from an EMBL/GenBank/DDBJ whole genome shotgun (WGS) entry which is preliminary data.</text>
</comment>
<evidence type="ECO:0000256" key="5">
    <source>
        <dbReference type="SAM" id="MobiDB-lite"/>
    </source>
</evidence>
<dbReference type="SMART" id="SM00422">
    <property type="entry name" value="HTH_MERR"/>
    <property type="match status" value="1"/>
</dbReference>
<keyword evidence="3" id="KW-0238">DNA-binding</keyword>
<name>A0A368T731_9ACTN</name>
<evidence type="ECO:0000256" key="3">
    <source>
        <dbReference type="ARBA" id="ARBA00023125"/>
    </source>
</evidence>
<feature type="region of interest" description="Disordered" evidence="5">
    <location>
        <begin position="130"/>
        <end position="152"/>
    </location>
</feature>
<dbReference type="GO" id="GO:0003700">
    <property type="term" value="F:DNA-binding transcription factor activity"/>
    <property type="evidence" value="ECO:0007669"/>
    <property type="project" value="InterPro"/>
</dbReference>
<keyword evidence="2" id="KW-0805">Transcription regulation</keyword>
<evidence type="ECO:0000256" key="1">
    <source>
        <dbReference type="ARBA" id="ARBA00022491"/>
    </source>
</evidence>
<sequence>METMRISQLAERSGVAPSALRYYEARGLLPAHRSPGGYRLYGRDAVDQLAFIATGKRLGLGLGEIAELLTVWRDEACSQVRSSLRPRIAQRITAAQARAGELAEFTATLRRALEHLDSLPDRPDRCGPECGFPDLAAGRGTDTDPPPLRQDRDAPVAACSLDSAGAERRIHQWRVLLDGAQRETTPTGLRVSCPAGRAPRLAELAAAEQRCCAFFSVTLTFAHDTVHLDVEAPAGARHLLHDVFGAPSAVPDPEETSPC</sequence>
<organism evidence="7 8">
    <name type="scientific">Marinitenerispora sediminis</name>
    <dbReference type="NCBI Taxonomy" id="1931232"/>
    <lineage>
        <taxon>Bacteria</taxon>
        <taxon>Bacillati</taxon>
        <taxon>Actinomycetota</taxon>
        <taxon>Actinomycetes</taxon>
        <taxon>Streptosporangiales</taxon>
        <taxon>Nocardiopsidaceae</taxon>
        <taxon>Marinitenerispora</taxon>
    </lineage>
</organism>
<evidence type="ECO:0000313" key="8">
    <source>
        <dbReference type="Proteomes" id="UP000253318"/>
    </source>
</evidence>
<dbReference type="InterPro" id="IPR009061">
    <property type="entry name" value="DNA-bd_dom_put_sf"/>
</dbReference>
<keyword evidence="1" id="KW-0678">Repressor</keyword>
<dbReference type="Gene3D" id="1.10.1660.10">
    <property type="match status" value="1"/>
</dbReference>
<gene>
    <name evidence="7" type="ORF">DEF24_08805</name>
</gene>
<reference evidence="7 8" key="1">
    <citation type="submission" date="2018-04" db="EMBL/GenBank/DDBJ databases">
        <title>Novel actinobacteria from marine sediment.</title>
        <authorList>
            <person name="Ng Z.Y."/>
            <person name="Tan G.Y.A."/>
        </authorList>
    </citation>
    <scope>NUCLEOTIDE SEQUENCE [LARGE SCALE GENOMIC DNA]</scope>
    <source>
        <strain evidence="7 8">TPS81</strain>
    </source>
</reference>
<dbReference type="AlphaFoldDB" id="A0A368T731"/>
<dbReference type="PROSITE" id="PS50937">
    <property type="entry name" value="HTH_MERR_2"/>
    <property type="match status" value="1"/>
</dbReference>
<dbReference type="PANTHER" id="PTHR30204">
    <property type="entry name" value="REDOX-CYCLING DRUG-SENSING TRANSCRIPTIONAL ACTIVATOR SOXR"/>
    <property type="match status" value="1"/>
</dbReference>
<accession>A0A368T731</accession>
<dbReference type="PANTHER" id="PTHR30204:SF69">
    <property type="entry name" value="MERR-FAMILY TRANSCRIPTIONAL REGULATOR"/>
    <property type="match status" value="1"/>
</dbReference>
<proteinExistence type="predicted"/>
<keyword evidence="8" id="KW-1185">Reference proteome</keyword>
<dbReference type="GO" id="GO:0003677">
    <property type="term" value="F:DNA binding"/>
    <property type="evidence" value="ECO:0007669"/>
    <property type="project" value="UniProtKB-KW"/>
</dbReference>
<dbReference type="SUPFAM" id="SSF46955">
    <property type="entry name" value="Putative DNA-binding domain"/>
    <property type="match status" value="1"/>
</dbReference>
<dbReference type="RefSeq" id="WP_114399382.1">
    <property type="nucleotide sequence ID" value="NZ_QEIM01000121.1"/>
</dbReference>
<evidence type="ECO:0000313" key="7">
    <source>
        <dbReference type="EMBL" id="RCV59800.1"/>
    </source>
</evidence>
<dbReference type="PROSITE" id="PS00552">
    <property type="entry name" value="HTH_MERR_1"/>
    <property type="match status" value="1"/>
</dbReference>
<protein>
    <submittedName>
        <fullName evidence="7">MerR family transcriptional regulator</fullName>
    </submittedName>
</protein>
<keyword evidence="4" id="KW-0804">Transcription</keyword>
<dbReference type="OrthoDB" id="9802039at2"/>
<dbReference type="EMBL" id="QEIN01000054">
    <property type="protein sequence ID" value="RCV59800.1"/>
    <property type="molecule type" value="Genomic_DNA"/>
</dbReference>
<feature type="domain" description="HTH merR-type" evidence="6">
    <location>
        <begin position="3"/>
        <end position="71"/>
    </location>
</feature>
<dbReference type="Pfam" id="PF13411">
    <property type="entry name" value="MerR_1"/>
    <property type="match status" value="1"/>
</dbReference>
<evidence type="ECO:0000256" key="2">
    <source>
        <dbReference type="ARBA" id="ARBA00023015"/>
    </source>
</evidence>
<dbReference type="InterPro" id="IPR047057">
    <property type="entry name" value="MerR_fam"/>
</dbReference>
<dbReference type="Proteomes" id="UP000253318">
    <property type="component" value="Unassembled WGS sequence"/>
</dbReference>